<keyword evidence="1 4" id="KW-0732">Signal</keyword>
<feature type="domain" description="ZP" evidence="5">
    <location>
        <begin position="255"/>
        <end position="533"/>
    </location>
</feature>
<accession>A0ABP0GS16</accession>
<dbReference type="EMBL" id="CAWYQH010000141">
    <property type="protein sequence ID" value="CAK8694538.1"/>
    <property type="molecule type" value="Genomic_DNA"/>
</dbReference>
<comment type="caution">
    <text evidence="6">The sequence shown here is derived from an EMBL/GenBank/DDBJ whole genome shotgun (WGS) entry which is preliminary data.</text>
</comment>
<evidence type="ECO:0000256" key="4">
    <source>
        <dbReference type="SAM" id="SignalP"/>
    </source>
</evidence>
<dbReference type="PROSITE" id="PS51034">
    <property type="entry name" value="ZP_2"/>
    <property type="match status" value="1"/>
</dbReference>
<evidence type="ECO:0000256" key="2">
    <source>
        <dbReference type="ARBA" id="ARBA00023157"/>
    </source>
</evidence>
<keyword evidence="2" id="KW-1015">Disulfide bond</keyword>
<organism evidence="6 7">
    <name type="scientific">Clavelina lepadiformis</name>
    <name type="common">Light-bulb sea squirt</name>
    <name type="synonym">Ascidia lepadiformis</name>
    <dbReference type="NCBI Taxonomy" id="159417"/>
    <lineage>
        <taxon>Eukaryota</taxon>
        <taxon>Metazoa</taxon>
        <taxon>Chordata</taxon>
        <taxon>Tunicata</taxon>
        <taxon>Ascidiacea</taxon>
        <taxon>Aplousobranchia</taxon>
        <taxon>Clavelinidae</taxon>
        <taxon>Clavelina</taxon>
    </lineage>
</organism>
<dbReference type="Proteomes" id="UP001642483">
    <property type="component" value="Unassembled WGS sequence"/>
</dbReference>
<dbReference type="InterPro" id="IPR042235">
    <property type="entry name" value="ZP-C_dom"/>
</dbReference>
<dbReference type="PANTHER" id="PTHR14002">
    <property type="entry name" value="ENDOGLIN/TGF-BETA RECEPTOR TYPE III"/>
    <property type="match status" value="1"/>
</dbReference>
<name>A0ABP0GS16_CLALP</name>
<protein>
    <recommendedName>
        <fullName evidence="5">ZP domain-containing protein</fullName>
    </recommendedName>
</protein>
<keyword evidence="3" id="KW-1133">Transmembrane helix</keyword>
<evidence type="ECO:0000313" key="7">
    <source>
        <dbReference type="Proteomes" id="UP001642483"/>
    </source>
</evidence>
<dbReference type="Gene3D" id="2.10.25.10">
    <property type="entry name" value="Laminin"/>
    <property type="match status" value="1"/>
</dbReference>
<keyword evidence="3" id="KW-0472">Membrane</keyword>
<dbReference type="InterPro" id="IPR055355">
    <property type="entry name" value="ZP-C"/>
</dbReference>
<dbReference type="Gene3D" id="2.60.40.4100">
    <property type="entry name" value="Zona pellucida, ZP-C domain"/>
    <property type="match status" value="1"/>
</dbReference>
<dbReference type="SUPFAM" id="SSF57196">
    <property type="entry name" value="EGF/Laminin"/>
    <property type="match status" value="1"/>
</dbReference>
<dbReference type="SMART" id="SM00241">
    <property type="entry name" value="ZP"/>
    <property type="match status" value="1"/>
</dbReference>
<sequence length="646" mass="71945">MKKIDFFLLLFVIMLSEVNTQQCTGNESINQTFVSFEVTSADTLCSPYMRSLTRSLPGRTVVYLDISAAVGAECFVYEGTSVDTLLGQINDNRTFWIEIPTGVTVFTFQCFNIFQGFALAVQTVEFVTQEVNDLQTSITVTSLNHPANYPQNHLQETVLRSTVPAEYSISFNSPFALQSADWLYILSDGGAALAYTMLPPAPSSLPSPFFINGTEIKIQFSSNEDSLVIFGFSMNIAFVKDLPTTNPPTTAQELTCKPDGKAEIRISNASLVALSCSDGEDDLYVSPNLVEDLSELDPSCVANESNPNFDLYFNNLTSSCTTIQASNGTLFVELVVRCQQNFNTTAAIQRYESKCIKYECEYNLTEVTNSSAILPQIIKQSLDEVKGKGTILPKLIFTDETYSNENENENNVVITVPNYVYSKVEISTAEVNSSFFLQVTQCWATQTEDSDSNPSYSIIDDSCPDISANEPSDAVGIDRNYKSKYAAFRFRSFVWTEAIDDDIYVHCQVTICYNNEHNQCPSGPVCNKRRRRDWIPEKSQSQVVSSGPLRIRQSKKDTCYEQNGGCSDVCEMRIKDVICSCLEGRVLDIGGKICREKTFEVAEITKVEDQQAIILLGLVIVAIVVCITGFFIKWKRNNGKLVQNLI</sequence>
<keyword evidence="3" id="KW-0812">Transmembrane</keyword>
<dbReference type="InterPro" id="IPR001507">
    <property type="entry name" value="ZP_dom"/>
</dbReference>
<evidence type="ECO:0000313" key="6">
    <source>
        <dbReference type="EMBL" id="CAK8694538.1"/>
    </source>
</evidence>
<keyword evidence="7" id="KW-1185">Reference proteome</keyword>
<feature type="signal peptide" evidence="4">
    <location>
        <begin position="1"/>
        <end position="20"/>
    </location>
</feature>
<evidence type="ECO:0000259" key="5">
    <source>
        <dbReference type="PROSITE" id="PS51034"/>
    </source>
</evidence>
<dbReference type="PANTHER" id="PTHR14002:SF54">
    <property type="entry name" value="ZONA PELLUCIDA SPERM-BINDING PROTEIN 2"/>
    <property type="match status" value="1"/>
</dbReference>
<evidence type="ECO:0000256" key="1">
    <source>
        <dbReference type="ARBA" id="ARBA00022729"/>
    </source>
</evidence>
<gene>
    <name evidence="6" type="ORF">CVLEPA_LOCUS27902</name>
</gene>
<evidence type="ECO:0000256" key="3">
    <source>
        <dbReference type="SAM" id="Phobius"/>
    </source>
</evidence>
<feature type="chain" id="PRO_5046059510" description="ZP domain-containing protein" evidence="4">
    <location>
        <begin position="21"/>
        <end position="646"/>
    </location>
</feature>
<proteinExistence type="predicted"/>
<feature type="transmembrane region" description="Helical" evidence="3">
    <location>
        <begin position="612"/>
        <end position="632"/>
    </location>
</feature>
<dbReference type="Pfam" id="PF00100">
    <property type="entry name" value="Zona_pellucida"/>
    <property type="match status" value="1"/>
</dbReference>
<reference evidence="6 7" key="1">
    <citation type="submission" date="2024-02" db="EMBL/GenBank/DDBJ databases">
        <authorList>
            <person name="Daric V."/>
            <person name="Darras S."/>
        </authorList>
    </citation>
    <scope>NUCLEOTIDE SEQUENCE [LARGE SCALE GENOMIC DNA]</scope>
</reference>